<sequence length="87" mass="9686">MTTTVRIPQRLEQALARYCVETKRSKSEVIIELLQNRFTAESPLKTPFELACETGFVGALSLDENAAENSRNAVRAAIASKHGRQHD</sequence>
<reference evidence="1 2" key="1">
    <citation type="submission" date="2020-10" db="EMBL/GenBank/DDBJ databases">
        <title>Connecting structure to function with the recovery of over 1000 high-quality activated sludge metagenome-assembled genomes encoding full-length rRNA genes using long-read sequencing.</title>
        <authorList>
            <person name="Singleton C.M."/>
            <person name="Petriglieri F."/>
            <person name="Kristensen J.M."/>
            <person name="Kirkegaard R.H."/>
            <person name="Michaelsen T.Y."/>
            <person name="Andersen M.H."/>
            <person name="Karst S.M."/>
            <person name="Dueholm M.S."/>
            <person name="Nielsen P.H."/>
            <person name="Albertsen M."/>
        </authorList>
    </citation>
    <scope>NUCLEOTIDE SEQUENCE [LARGE SCALE GENOMIC DNA]</scope>
    <source>
        <strain evidence="1">EsbW_18-Q3-R4-48_BATAC.463</strain>
    </source>
</reference>
<dbReference type="EMBL" id="JADJMS010000047">
    <property type="protein sequence ID" value="MBK7416960.1"/>
    <property type="molecule type" value="Genomic_DNA"/>
</dbReference>
<dbReference type="Proteomes" id="UP000739411">
    <property type="component" value="Unassembled WGS sequence"/>
</dbReference>
<evidence type="ECO:0008006" key="3">
    <source>
        <dbReference type="Google" id="ProtNLM"/>
    </source>
</evidence>
<evidence type="ECO:0000313" key="1">
    <source>
        <dbReference type="EMBL" id="MBK7416960.1"/>
    </source>
</evidence>
<evidence type="ECO:0000313" key="2">
    <source>
        <dbReference type="Proteomes" id="UP000739411"/>
    </source>
</evidence>
<protein>
    <recommendedName>
        <fullName evidence="3">CopG family transcriptional regulator</fullName>
    </recommendedName>
</protein>
<organism evidence="1 2">
    <name type="scientific">Candidatus Dechloromonas phosphorivorans</name>
    <dbReference type="NCBI Taxonomy" id="2899244"/>
    <lineage>
        <taxon>Bacteria</taxon>
        <taxon>Pseudomonadati</taxon>
        <taxon>Pseudomonadota</taxon>
        <taxon>Betaproteobacteria</taxon>
        <taxon>Rhodocyclales</taxon>
        <taxon>Azonexaceae</taxon>
        <taxon>Dechloromonas</taxon>
    </lineage>
</organism>
<accession>A0A935N2B7</accession>
<gene>
    <name evidence="1" type="ORF">IPJ38_19525</name>
</gene>
<proteinExistence type="predicted"/>
<name>A0A935N2B7_9RHOO</name>
<comment type="caution">
    <text evidence="1">The sequence shown here is derived from an EMBL/GenBank/DDBJ whole genome shotgun (WGS) entry which is preliminary data.</text>
</comment>
<dbReference type="AlphaFoldDB" id="A0A935N2B7"/>